<dbReference type="Proteomes" id="UP001211065">
    <property type="component" value="Unassembled WGS sequence"/>
</dbReference>
<gene>
    <name evidence="2" type="ORF">HK099_000622</name>
</gene>
<organism evidence="2 3">
    <name type="scientific">Clydaea vesicula</name>
    <dbReference type="NCBI Taxonomy" id="447962"/>
    <lineage>
        <taxon>Eukaryota</taxon>
        <taxon>Fungi</taxon>
        <taxon>Fungi incertae sedis</taxon>
        <taxon>Chytridiomycota</taxon>
        <taxon>Chytridiomycota incertae sedis</taxon>
        <taxon>Chytridiomycetes</taxon>
        <taxon>Lobulomycetales</taxon>
        <taxon>Lobulomycetaceae</taxon>
        <taxon>Clydaea</taxon>
    </lineage>
</organism>
<evidence type="ECO:0000313" key="2">
    <source>
        <dbReference type="EMBL" id="KAJ3206123.1"/>
    </source>
</evidence>
<reference evidence="2" key="1">
    <citation type="submission" date="2020-05" db="EMBL/GenBank/DDBJ databases">
        <title>Phylogenomic resolution of chytrid fungi.</title>
        <authorList>
            <person name="Stajich J.E."/>
            <person name="Amses K."/>
            <person name="Simmons R."/>
            <person name="Seto K."/>
            <person name="Myers J."/>
            <person name="Bonds A."/>
            <person name="Quandt C.A."/>
            <person name="Barry K."/>
            <person name="Liu P."/>
            <person name="Grigoriev I."/>
            <person name="Longcore J.E."/>
            <person name="James T.Y."/>
        </authorList>
    </citation>
    <scope>NUCLEOTIDE SEQUENCE</scope>
    <source>
        <strain evidence="2">JEL0476</strain>
    </source>
</reference>
<keyword evidence="3" id="KW-1185">Reference proteome</keyword>
<protein>
    <submittedName>
        <fullName evidence="2">Uncharacterized protein</fullName>
    </submittedName>
</protein>
<proteinExistence type="predicted"/>
<feature type="region of interest" description="Disordered" evidence="1">
    <location>
        <begin position="111"/>
        <end position="141"/>
    </location>
</feature>
<accession>A0AAD5TUT6</accession>
<dbReference type="EMBL" id="JADGJW010001150">
    <property type="protein sequence ID" value="KAJ3206123.1"/>
    <property type="molecule type" value="Genomic_DNA"/>
</dbReference>
<feature type="region of interest" description="Disordered" evidence="1">
    <location>
        <begin position="38"/>
        <end position="60"/>
    </location>
</feature>
<name>A0AAD5TUT6_9FUNG</name>
<feature type="compositionally biased region" description="Low complexity" evidence="1">
    <location>
        <begin position="111"/>
        <end position="137"/>
    </location>
</feature>
<dbReference type="AlphaFoldDB" id="A0AAD5TUT6"/>
<comment type="caution">
    <text evidence="2">The sequence shown here is derived from an EMBL/GenBank/DDBJ whole genome shotgun (WGS) entry which is preliminary data.</text>
</comment>
<evidence type="ECO:0000313" key="3">
    <source>
        <dbReference type="Proteomes" id="UP001211065"/>
    </source>
</evidence>
<feature type="non-terminal residue" evidence="2">
    <location>
        <position position="306"/>
    </location>
</feature>
<evidence type="ECO:0000256" key="1">
    <source>
        <dbReference type="SAM" id="MobiDB-lite"/>
    </source>
</evidence>
<sequence length="306" mass="33598">MHSTLNLTSNISLHSNDQPTVNFTTHIQPNLFNLITTTQPTPNLNSSSSQPTLDSTQLHPTQSIDPHLNYRLINLFESTSINLLDSYLHNFSSSLIHPTLLSSNSNLIHSNSSNPNLTPPDSSNSNLIPSDSSNPNLIMPSINQNLNVHSSNQLLSKPNNYSASNSSSTLNNHLDASYQPYHPPSITSSFQTQLSPLTLPSPFFPYSNSPFSNLFFGECNFFQKPTPNTSNSNPTNPSSTLEIASISTQSQTTTKINKLHSGDNLVTVTDSEIIINYENFEKVTSNLGVKFKCPCGKLFEKLCGLK</sequence>